<dbReference type="Pfam" id="PF23055">
    <property type="entry name" value="DUF7041"/>
    <property type="match status" value="1"/>
</dbReference>
<sequence>MCIYVSFLYDILPLNSRAFLRSQVVSVQFLFCSFSLTPLARCFVYKHDVTFGEDSSNVGRIALRLPVFWRNNVALWVRQCDSAFVLSQITQDETKYAALVSMLDPETLSHVSDIILSPPAENKYVTLSDRLIREFADSEHQKIKKLLTELQLGDDKPSHLLRKMKELSGGQLQDEFLKNLWLQRLPSQIQTVLSVSSETLDKLAEIADKVADVALPAAVYSATSAPELNTSAEIQELAKQIEELKLQISRMSRPRNKPFFRRKSSSRSRNRNRTTNHEAICFYHKPYRANARNSVPPCDFLHRQSRDRSSSQSEN</sequence>
<protein>
    <recommendedName>
        <fullName evidence="2">DUF7041 domain-containing protein</fullName>
    </recommendedName>
</protein>
<comment type="caution">
    <text evidence="3">The sequence shown here is derived from an EMBL/GenBank/DDBJ whole genome shotgun (WGS) entry which is preliminary data.</text>
</comment>
<evidence type="ECO:0000313" key="3">
    <source>
        <dbReference type="EMBL" id="GFS59086.1"/>
    </source>
</evidence>
<evidence type="ECO:0000256" key="1">
    <source>
        <dbReference type="SAM" id="MobiDB-lite"/>
    </source>
</evidence>
<dbReference type="EMBL" id="BMAV01027406">
    <property type="protein sequence ID" value="GFS59086.1"/>
    <property type="molecule type" value="Genomic_DNA"/>
</dbReference>
<feature type="region of interest" description="Disordered" evidence="1">
    <location>
        <begin position="293"/>
        <end position="315"/>
    </location>
</feature>
<dbReference type="Proteomes" id="UP000886998">
    <property type="component" value="Unassembled WGS sequence"/>
</dbReference>
<reference evidence="3" key="1">
    <citation type="submission" date="2020-08" db="EMBL/GenBank/DDBJ databases">
        <title>Multicomponent nature underlies the extraordinary mechanical properties of spider dragline silk.</title>
        <authorList>
            <person name="Kono N."/>
            <person name="Nakamura H."/>
            <person name="Mori M."/>
            <person name="Yoshida Y."/>
            <person name="Ohtoshi R."/>
            <person name="Malay A.D."/>
            <person name="Moran D.A.P."/>
            <person name="Tomita M."/>
            <person name="Numata K."/>
            <person name="Arakawa K."/>
        </authorList>
    </citation>
    <scope>NUCLEOTIDE SEQUENCE</scope>
</reference>
<dbReference type="PANTHER" id="PTHR33327">
    <property type="entry name" value="ENDONUCLEASE"/>
    <property type="match status" value="1"/>
</dbReference>
<evidence type="ECO:0000313" key="4">
    <source>
        <dbReference type="Proteomes" id="UP000886998"/>
    </source>
</evidence>
<dbReference type="AlphaFoldDB" id="A0A8X6ISW3"/>
<feature type="compositionally biased region" description="Basic and acidic residues" evidence="1">
    <location>
        <begin position="300"/>
        <end position="309"/>
    </location>
</feature>
<accession>A0A8X6ISW3</accession>
<evidence type="ECO:0000259" key="2">
    <source>
        <dbReference type="Pfam" id="PF23055"/>
    </source>
</evidence>
<name>A0A8X6ISW3_9ARAC</name>
<dbReference type="InterPro" id="IPR055469">
    <property type="entry name" value="DUF7041"/>
</dbReference>
<keyword evidence="4" id="KW-1185">Reference proteome</keyword>
<proteinExistence type="predicted"/>
<gene>
    <name evidence="3" type="primary">AVEN_266408_1</name>
    <name evidence="3" type="ORF">TNIN_363481</name>
</gene>
<organism evidence="3 4">
    <name type="scientific">Trichonephila inaurata madagascariensis</name>
    <dbReference type="NCBI Taxonomy" id="2747483"/>
    <lineage>
        <taxon>Eukaryota</taxon>
        <taxon>Metazoa</taxon>
        <taxon>Ecdysozoa</taxon>
        <taxon>Arthropoda</taxon>
        <taxon>Chelicerata</taxon>
        <taxon>Arachnida</taxon>
        <taxon>Araneae</taxon>
        <taxon>Araneomorphae</taxon>
        <taxon>Entelegynae</taxon>
        <taxon>Araneoidea</taxon>
        <taxon>Nephilidae</taxon>
        <taxon>Trichonephila</taxon>
        <taxon>Trichonephila inaurata</taxon>
    </lineage>
</organism>
<dbReference type="PANTHER" id="PTHR33327:SF3">
    <property type="entry name" value="RNA-DIRECTED DNA POLYMERASE"/>
    <property type="match status" value="1"/>
</dbReference>
<feature type="domain" description="DUF7041" evidence="2">
    <location>
        <begin position="65"/>
        <end position="148"/>
    </location>
</feature>
<dbReference type="OrthoDB" id="10048650at2759"/>